<name>A0A2S7E897_9XANT</name>
<accession>A0A2S7E897</accession>
<sequence length="126" mass="14057">MVHSFHSNGRKHNGPGSTWERLETSLALYLVVAWQINRLMRLGRGLPELPADLLFEADEWKAPYLLNKRPLPRQVPSLNSLARLIAQVGGFLRRRGDGDLEPRRCGWACATSACSSKECALLGGVY</sequence>
<evidence type="ECO:0000313" key="3">
    <source>
        <dbReference type="Proteomes" id="UP000239939"/>
    </source>
</evidence>
<dbReference type="Gene3D" id="1.10.740.10">
    <property type="entry name" value="Transferase Inhibitor Protein From Tn5, Chain"/>
    <property type="match status" value="1"/>
</dbReference>
<organism evidence="2 3">
    <name type="scientific">Xanthomonas populi</name>
    <dbReference type="NCBI Taxonomy" id="53414"/>
    <lineage>
        <taxon>Bacteria</taxon>
        <taxon>Pseudomonadati</taxon>
        <taxon>Pseudomonadota</taxon>
        <taxon>Gammaproteobacteria</taxon>
        <taxon>Lysobacterales</taxon>
        <taxon>Lysobacteraceae</taxon>
        <taxon>Xanthomonas</taxon>
    </lineage>
</organism>
<proteinExistence type="predicted"/>
<evidence type="ECO:0000313" key="2">
    <source>
        <dbReference type="EMBL" id="PPU86355.1"/>
    </source>
</evidence>
<protein>
    <recommendedName>
        <fullName evidence="1">Transposase Tn5 dimerisation domain-containing protein</fullName>
    </recommendedName>
</protein>
<gene>
    <name evidence="2" type="ORF">XpopCFBP1817_19315</name>
</gene>
<feature type="domain" description="Transposase Tn5 dimerisation" evidence="1">
    <location>
        <begin position="31"/>
        <end position="103"/>
    </location>
</feature>
<reference evidence="3" key="1">
    <citation type="submission" date="2016-08" db="EMBL/GenBank/DDBJ databases">
        <authorList>
            <person name="Merda D."/>
            <person name="Briand M."/>
            <person name="Taghouti G."/>
            <person name="Carrere S."/>
            <person name="Gouzy J."/>
            <person name="Portier P."/>
            <person name="Jacques M.-A."/>
            <person name="Fischer-Le Saux M."/>
        </authorList>
    </citation>
    <scope>NUCLEOTIDE SEQUENCE [LARGE SCALE GENOMIC DNA]</scope>
    <source>
        <strain evidence="3">CFBP1817</strain>
    </source>
</reference>
<dbReference type="EMBL" id="MDEJ01000208">
    <property type="protein sequence ID" value="PPU86355.1"/>
    <property type="molecule type" value="Genomic_DNA"/>
</dbReference>
<dbReference type="AlphaFoldDB" id="A0A2S7E897"/>
<evidence type="ECO:0000259" key="1">
    <source>
        <dbReference type="Pfam" id="PF02281"/>
    </source>
</evidence>
<dbReference type="InterPro" id="IPR014737">
    <property type="entry name" value="Transposase_Tn5-like_C"/>
</dbReference>
<dbReference type="SUPFAM" id="SSF53098">
    <property type="entry name" value="Ribonuclease H-like"/>
    <property type="match status" value="1"/>
</dbReference>
<dbReference type="InterPro" id="IPR003201">
    <property type="entry name" value="Transposase_Tn5"/>
</dbReference>
<comment type="caution">
    <text evidence="2">The sequence shown here is derived from an EMBL/GenBank/DDBJ whole genome shotgun (WGS) entry which is preliminary data.</text>
</comment>
<dbReference type="Proteomes" id="UP000239939">
    <property type="component" value="Unassembled WGS sequence"/>
</dbReference>
<dbReference type="Pfam" id="PF02281">
    <property type="entry name" value="Dimer_Tnp_Tn5"/>
    <property type="match status" value="1"/>
</dbReference>
<keyword evidence="3" id="KW-1185">Reference proteome</keyword>
<dbReference type="InterPro" id="IPR012337">
    <property type="entry name" value="RNaseH-like_sf"/>
</dbReference>